<accession>A0A380TL11</accession>
<dbReference type="InterPro" id="IPR010985">
    <property type="entry name" value="Ribbon_hlx_hlx"/>
</dbReference>
<protein>
    <submittedName>
        <fullName evidence="1">Uncharacterized protein</fullName>
    </submittedName>
</protein>
<dbReference type="InterPro" id="IPR022148">
    <property type="entry name" value="CopG_antitoxin"/>
</dbReference>
<sequence>MKKKIPRFESDEEAEAFVATADLTQYDLTGARPVHFEFEKKAAQINMRVPRGLLDAVKARAEARGIPYTRFIREILEKAVASQ</sequence>
<dbReference type="EMBL" id="UIDG01000619">
    <property type="protein sequence ID" value="SUS08399.1"/>
    <property type="molecule type" value="Genomic_DNA"/>
</dbReference>
<proteinExistence type="predicted"/>
<name>A0A380TL11_9ZZZZ</name>
<dbReference type="Pfam" id="PF12441">
    <property type="entry name" value="CopG_antitoxin"/>
    <property type="match status" value="1"/>
</dbReference>
<dbReference type="AlphaFoldDB" id="A0A380TL11"/>
<gene>
    <name evidence="1" type="ORF">DF3PB_660007</name>
</gene>
<reference evidence="1" key="1">
    <citation type="submission" date="2018-07" db="EMBL/GenBank/DDBJ databases">
        <authorList>
            <person name="Quirk P.G."/>
            <person name="Krulwich T.A."/>
        </authorList>
    </citation>
    <scope>NUCLEOTIDE SEQUENCE</scope>
</reference>
<dbReference type="SUPFAM" id="SSF47598">
    <property type="entry name" value="Ribbon-helix-helix"/>
    <property type="match status" value="1"/>
</dbReference>
<organism evidence="1">
    <name type="scientific">metagenome</name>
    <dbReference type="NCBI Taxonomy" id="256318"/>
    <lineage>
        <taxon>unclassified sequences</taxon>
        <taxon>metagenomes</taxon>
    </lineage>
</organism>
<evidence type="ECO:0000313" key="1">
    <source>
        <dbReference type="EMBL" id="SUS08399.1"/>
    </source>
</evidence>
<dbReference type="GO" id="GO:0006355">
    <property type="term" value="P:regulation of DNA-templated transcription"/>
    <property type="evidence" value="ECO:0007669"/>
    <property type="project" value="InterPro"/>
</dbReference>